<proteinExistence type="predicted"/>
<dbReference type="PANTHER" id="PTHR33395:SF22">
    <property type="entry name" value="REVERSE TRANSCRIPTASE DOMAIN-CONTAINING PROTEIN"/>
    <property type="match status" value="1"/>
</dbReference>
<dbReference type="EMBL" id="WHWB01032014">
    <property type="protein sequence ID" value="KAJ7427231.1"/>
    <property type="molecule type" value="Genomic_DNA"/>
</dbReference>
<gene>
    <name evidence="2" type="ORF">WISP_08882</name>
</gene>
<name>A0ABQ9DWF4_9PASS</name>
<dbReference type="PANTHER" id="PTHR33395">
    <property type="entry name" value="TRANSCRIPTASE, PUTATIVE-RELATED-RELATED"/>
    <property type="match status" value="1"/>
</dbReference>
<feature type="transmembrane region" description="Helical" evidence="1">
    <location>
        <begin position="113"/>
        <end position="136"/>
    </location>
</feature>
<dbReference type="Proteomes" id="UP001145742">
    <property type="component" value="Unassembled WGS sequence"/>
</dbReference>
<accession>A0ABQ9DWF4</accession>
<keyword evidence="1" id="KW-1133">Transmembrane helix</keyword>
<evidence type="ECO:0000256" key="1">
    <source>
        <dbReference type="SAM" id="Phobius"/>
    </source>
</evidence>
<evidence type="ECO:0008006" key="4">
    <source>
        <dbReference type="Google" id="ProtNLM"/>
    </source>
</evidence>
<organism evidence="2 3">
    <name type="scientific">Willisornis vidua</name>
    <name type="common">Xingu scale-backed antbird</name>
    <dbReference type="NCBI Taxonomy" id="1566151"/>
    <lineage>
        <taxon>Eukaryota</taxon>
        <taxon>Metazoa</taxon>
        <taxon>Chordata</taxon>
        <taxon>Craniata</taxon>
        <taxon>Vertebrata</taxon>
        <taxon>Euteleostomi</taxon>
        <taxon>Archelosauria</taxon>
        <taxon>Archosauria</taxon>
        <taxon>Dinosauria</taxon>
        <taxon>Saurischia</taxon>
        <taxon>Theropoda</taxon>
        <taxon>Coelurosauria</taxon>
        <taxon>Aves</taxon>
        <taxon>Neognathae</taxon>
        <taxon>Neoaves</taxon>
        <taxon>Telluraves</taxon>
        <taxon>Australaves</taxon>
        <taxon>Passeriformes</taxon>
        <taxon>Thamnophilidae</taxon>
        <taxon>Willisornis</taxon>
    </lineage>
</organism>
<evidence type="ECO:0000313" key="3">
    <source>
        <dbReference type="Proteomes" id="UP001145742"/>
    </source>
</evidence>
<keyword evidence="3" id="KW-1185">Reference proteome</keyword>
<dbReference type="InterPro" id="IPR036691">
    <property type="entry name" value="Endo/exonu/phosph_ase_sf"/>
</dbReference>
<sequence>MTMKLVVKRSLSPPRMPAVLNLKQLAADQFCAAEKAITVLYSALTFPFRKSETNWRVHRRKKEQLQFSCEVSALYSRIKVMSSTNQENCFNASFEEFVLAFGKEFVVQELIHILVQISTVMSLLLLICIKLFLMILKSGLNHKDGIQYCKRNQMHNYNRRLRGHTETMWQKMKIYQFLGSGSLEDIVVKKPVFVLEFTDSIIRETEKTVLLNLRLLDQSYMSHSCMDVFPDLLEAKSCRNIPGRTDDKDYISPECQMLAECRLCLYKGETPSNRNESNVAYESFGRTCGDSSFLLSVGGRVIALGTCQHHSSYVLAEAKTEVNKIQISSAISLSSPSEVTVANGVARFTQKRKGTIYFIGIKSKDLALKESPEVEERELLLHTHLLSSAAPVITAQLDPAIVSKQSKTIAAAASRSVLTQTEPSKERCTCLGHWLRDCLSLALVPEDSVKDTCEHCDQVGSDEINERDTRVIEKDFQALGQTRWKANKADILVGVCYGPPSQEDEGDELFYKQLADVSRSPDLVLVGDFNLPDICWEFSAVKKRQSRRFLESIEDNFLLQLALDNWKLANATSILKKSQKEDLGNYRPISLTSVPDKVMEQIILGAITQHLQDDAGIRPSWHGLRKGRSYLINLISFYEQVTHLVDEAKAVGVSTWTSAKPLTLSPIVFSWKSWQLMAWAGAPSVGLGTGWMTRHRECW</sequence>
<keyword evidence="1" id="KW-0472">Membrane</keyword>
<protein>
    <recommendedName>
        <fullName evidence="4">Endonuclease/exonuclease/phosphatase domain-containing protein</fullName>
    </recommendedName>
</protein>
<reference evidence="2" key="1">
    <citation type="submission" date="2019-10" db="EMBL/GenBank/DDBJ databases">
        <authorList>
            <person name="Soares A.E.R."/>
            <person name="Aleixo A."/>
            <person name="Schneider P."/>
            <person name="Miyaki C.Y."/>
            <person name="Schneider M.P."/>
            <person name="Mello C."/>
            <person name="Vasconcelos A.T.R."/>
        </authorList>
    </citation>
    <scope>NUCLEOTIDE SEQUENCE</scope>
    <source>
        <tissue evidence="2">Muscle</tissue>
    </source>
</reference>
<evidence type="ECO:0000313" key="2">
    <source>
        <dbReference type="EMBL" id="KAJ7427231.1"/>
    </source>
</evidence>
<keyword evidence="1" id="KW-0812">Transmembrane</keyword>
<dbReference type="Gene3D" id="3.60.10.10">
    <property type="entry name" value="Endonuclease/exonuclease/phosphatase"/>
    <property type="match status" value="1"/>
</dbReference>
<comment type="caution">
    <text evidence="2">The sequence shown here is derived from an EMBL/GenBank/DDBJ whole genome shotgun (WGS) entry which is preliminary data.</text>
</comment>